<dbReference type="PANTHER" id="PTHR33778:SF1">
    <property type="entry name" value="MAGNESIUM TRANSPORTER YHID-RELATED"/>
    <property type="match status" value="1"/>
</dbReference>
<keyword evidence="4 7" id="KW-0812">Transmembrane</keyword>
<proteinExistence type="inferred from homology"/>
<comment type="caution">
    <text evidence="9">The sequence shown here is derived from an EMBL/GenBank/DDBJ whole genome shotgun (WGS) entry which is preliminary data.</text>
</comment>
<evidence type="ECO:0000313" key="9">
    <source>
        <dbReference type="EMBL" id="RFD18823.1"/>
    </source>
</evidence>
<feature type="domain" description="MgtC/SapB/SrpB/YhiD N-terminal" evidence="8">
    <location>
        <begin position="12"/>
        <end position="140"/>
    </location>
</feature>
<reference evidence="9 10" key="1">
    <citation type="submission" date="2018-08" db="EMBL/GenBank/DDBJ databases">
        <title>Komagataeibacter sp. AV 382.</title>
        <authorList>
            <person name="Skraban J."/>
            <person name="Trcek J."/>
        </authorList>
    </citation>
    <scope>NUCLEOTIDE SEQUENCE [LARGE SCALE GENOMIC DNA]</scope>
    <source>
        <strain evidence="9 10">AV 382</strain>
    </source>
</reference>
<organism evidence="9 10">
    <name type="scientific">Komagataeibacter melaceti</name>
    <dbReference type="NCBI Taxonomy" id="2766577"/>
    <lineage>
        <taxon>Bacteria</taxon>
        <taxon>Pseudomonadati</taxon>
        <taxon>Pseudomonadota</taxon>
        <taxon>Alphaproteobacteria</taxon>
        <taxon>Acetobacterales</taxon>
        <taxon>Acetobacteraceae</taxon>
        <taxon>Komagataeibacter</taxon>
    </lineage>
</organism>
<dbReference type="Proteomes" id="UP000262371">
    <property type="component" value="Unassembled WGS sequence"/>
</dbReference>
<evidence type="ECO:0000256" key="4">
    <source>
        <dbReference type="ARBA" id="ARBA00022692"/>
    </source>
</evidence>
<dbReference type="InterPro" id="IPR049177">
    <property type="entry name" value="MgtC_SapB_SrpB_YhiD_N"/>
</dbReference>
<protein>
    <recommendedName>
        <fullName evidence="7">Protein MgtC</fullName>
    </recommendedName>
</protein>
<comment type="similarity">
    <text evidence="2 7">Belongs to the MgtC/SapB family.</text>
</comment>
<evidence type="ECO:0000256" key="3">
    <source>
        <dbReference type="ARBA" id="ARBA00022475"/>
    </source>
</evidence>
<evidence type="ECO:0000256" key="7">
    <source>
        <dbReference type="RuleBase" id="RU365041"/>
    </source>
</evidence>
<gene>
    <name evidence="9" type="ORF">DY926_14260</name>
</gene>
<dbReference type="EMBL" id="QUWV01000149">
    <property type="protein sequence ID" value="RFD18823.1"/>
    <property type="molecule type" value="Genomic_DNA"/>
</dbReference>
<keyword evidence="5 7" id="KW-1133">Transmembrane helix</keyword>
<sequence>MIAGTWCQLVDLLAAFTLSAMIGLEREFRQKSAGMRTHALVGLAAALIMLVSKYGFSDVLSAGRVILDPSRVAAQVVSGIGFIGGGVIFMRRDAVRGLTTAASVWLTAAVGMACGAGLVELALAATAAHFIIMFAFPYFTRLLPQIHPAQTRLDVSYTDGRGILRHILVACTRLRFAVDHVHIAQDGDCAAPLLRDGASTTPVVTLSMQVRGRRPVSHLIAALATIEGVQNVGTAGDGGLD</sequence>
<feature type="transmembrane region" description="Helical" evidence="7">
    <location>
        <begin position="97"/>
        <end position="118"/>
    </location>
</feature>
<keyword evidence="3" id="KW-1003">Cell membrane</keyword>
<dbReference type="RefSeq" id="WP_116703970.1">
    <property type="nucleotide sequence ID" value="NZ_QUWV01000149.1"/>
</dbReference>
<dbReference type="OrthoDB" id="9811198at2"/>
<keyword evidence="6 7" id="KW-0472">Membrane</keyword>
<accession>A0A371YX90</accession>
<name>A0A371YX90_9PROT</name>
<feature type="transmembrane region" description="Helical" evidence="7">
    <location>
        <begin position="36"/>
        <end position="52"/>
    </location>
</feature>
<evidence type="ECO:0000256" key="5">
    <source>
        <dbReference type="ARBA" id="ARBA00022989"/>
    </source>
</evidence>
<dbReference type="Pfam" id="PF02308">
    <property type="entry name" value="MgtC"/>
    <property type="match status" value="1"/>
</dbReference>
<dbReference type="InterPro" id="IPR003416">
    <property type="entry name" value="MgtC/SapB/SrpB/YhiD_fam"/>
</dbReference>
<comment type="subcellular location">
    <subcellularLocation>
        <location evidence="7">Cell inner membrane</location>
        <topology evidence="7">Multi-pass membrane protein</topology>
    </subcellularLocation>
    <subcellularLocation>
        <location evidence="1">Cell membrane</location>
        <topology evidence="1">Multi-pass membrane protein</topology>
    </subcellularLocation>
</comment>
<evidence type="ECO:0000256" key="1">
    <source>
        <dbReference type="ARBA" id="ARBA00004651"/>
    </source>
</evidence>
<dbReference type="GO" id="GO:0005886">
    <property type="term" value="C:plasma membrane"/>
    <property type="evidence" value="ECO:0007669"/>
    <property type="project" value="UniProtKB-SubCell"/>
</dbReference>
<evidence type="ECO:0000256" key="6">
    <source>
        <dbReference type="ARBA" id="ARBA00023136"/>
    </source>
</evidence>
<keyword evidence="7" id="KW-0997">Cell inner membrane</keyword>
<evidence type="ECO:0000256" key="2">
    <source>
        <dbReference type="ARBA" id="ARBA00009298"/>
    </source>
</evidence>
<dbReference type="PANTHER" id="PTHR33778">
    <property type="entry name" value="PROTEIN MGTC"/>
    <property type="match status" value="1"/>
</dbReference>
<evidence type="ECO:0000313" key="10">
    <source>
        <dbReference type="Proteomes" id="UP000262371"/>
    </source>
</evidence>
<evidence type="ECO:0000259" key="8">
    <source>
        <dbReference type="Pfam" id="PF02308"/>
    </source>
</evidence>
<feature type="transmembrane region" description="Helical" evidence="7">
    <location>
        <begin position="72"/>
        <end position="90"/>
    </location>
</feature>
<keyword evidence="10" id="KW-1185">Reference proteome</keyword>
<dbReference type="PRINTS" id="PR01837">
    <property type="entry name" value="MGTCSAPBPROT"/>
</dbReference>
<dbReference type="AlphaFoldDB" id="A0A371YX90"/>